<gene>
    <name evidence="2" type="ORF">E5352_08340</name>
</gene>
<name>A0A4S2D196_STEMA</name>
<evidence type="ECO:0000313" key="2">
    <source>
        <dbReference type="EMBL" id="TGY34631.1"/>
    </source>
</evidence>
<keyword evidence="1" id="KW-0472">Membrane</keyword>
<protein>
    <recommendedName>
        <fullName evidence="4">Transmembrane protein</fullName>
    </recommendedName>
</protein>
<reference evidence="2 3" key="1">
    <citation type="submission" date="2019-04" db="EMBL/GenBank/DDBJ databases">
        <title>Microbes associate with the intestines of laboratory mice.</title>
        <authorList>
            <person name="Navarre W."/>
            <person name="Wong E."/>
            <person name="Huang K."/>
            <person name="Tropini C."/>
            <person name="Ng K."/>
            <person name="Yu B."/>
        </authorList>
    </citation>
    <scope>NUCLEOTIDE SEQUENCE [LARGE SCALE GENOMIC DNA]</scope>
    <source>
        <strain evidence="2 3">NM62_B4-13</strain>
    </source>
</reference>
<organism evidence="2 3">
    <name type="scientific">Stenotrophomonas maltophilia</name>
    <name type="common">Pseudomonas maltophilia</name>
    <name type="synonym">Xanthomonas maltophilia</name>
    <dbReference type="NCBI Taxonomy" id="40324"/>
    <lineage>
        <taxon>Bacteria</taxon>
        <taxon>Pseudomonadati</taxon>
        <taxon>Pseudomonadota</taxon>
        <taxon>Gammaproteobacteria</taxon>
        <taxon>Lysobacterales</taxon>
        <taxon>Lysobacteraceae</taxon>
        <taxon>Stenotrophomonas</taxon>
        <taxon>Stenotrophomonas maltophilia group</taxon>
    </lineage>
</organism>
<sequence>MYVLELGLLVVGAVLLVVGYRRNRRTMLVAAALVLLVSGVVPDVVEGFAEGRANADARPLALLQH</sequence>
<dbReference type="EMBL" id="SRYW01000006">
    <property type="protein sequence ID" value="TGY34631.1"/>
    <property type="molecule type" value="Genomic_DNA"/>
</dbReference>
<feature type="transmembrane region" description="Helical" evidence="1">
    <location>
        <begin position="6"/>
        <end position="21"/>
    </location>
</feature>
<comment type="caution">
    <text evidence="2">The sequence shown here is derived from an EMBL/GenBank/DDBJ whole genome shotgun (WGS) entry which is preliminary data.</text>
</comment>
<evidence type="ECO:0000313" key="3">
    <source>
        <dbReference type="Proteomes" id="UP000306631"/>
    </source>
</evidence>
<keyword evidence="1" id="KW-1133">Transmembrane helix</keyword>
<evidence type="ECO:0000256" key="1">
    <source>
        <dbReference type="SAM" id="Phobius"/>
    </source>
</evidence>
<feature type="transmembrane region" description="Helical" evidence="1">
    <location>
        <begin position="28"/>
        <end position="45"/>
    </location>
</feature>
<proteinExistence type="predicted"/>
<keyword evidence="1" id="KW-0812">Transmembrane</keyword>
<dbReference type="Proteomes" id="UP000306631">
    <property type="component" value="Unassembled WGS sequence"/>
</dbReference>
<accession>A0A4S2D196</accession>
<evidence type="ECO:0008006" key="4">
    <source>
        <dbReference type="Google" id="ProtNLM"/>
    </source>
</evidence>
<dbReference type="AlphaFoldDB" id="A0A4S2D196"/>